<sequence>MTLAATMGFGFARRVSAAALAFSVCLLLYAKWNMLRQNIQLQASVVTVAEVTRGFTTDATDADEADDRNRNCSAIHDVFFLKVHKCASSTLQNMFMRYGKRHKLTFVLPPRGNYVGYTSPLDASAIVRHPSGVYNMLVHHSRFELRSVRALMPRAVLTAVVRRPAAVFESLYHFSHWEQRFNVNLTTFLTDPRGFTARKHAKPGRSPPPRNSMLYDFGLPAEQFWNKTRIYETAQAVRATFDLVMLAERMEESLVLLRALLCWPWRDVVVLSANVRAAEAKRQSGGGGSGAMTAELAHSIETWNWGDAILYGVLADTFESRVAAYGRANMQRDLAVLRRVTRREHARCIAGTASNVEQTDARLRAYSDDVITFRLHELTDACVDLAKTELQFTNELREALLEDVRRHSRRTMT</sequence>
<evidence type="ECO:0000256" key="6">
    <source>
        <dbReference type="ARBA" id="ARBA00022989"/>
    </source>
</evidence>
<keyword evidence="3" id="KW-0808">Transferase</keyword>
<keyword evidence="7" id="KW-0333">Golgi apparatus</keyword>
<gene>
    <name evidence="11" type="primary">LOC106806042</name>
</gene>
<proteinExistence type="inferred from homology"/>
<dbReference type="PANTHER" id="PTHR14647:SF87">
    <property type="entry name" value="PUTATIVE-RELATED"/>
    <property type="match status" value="1"/>
</dbReference>
<dbReference type="Proteomes" id="UP000695022">
    <property type="component" value="Unplaced"/>
</dbReference>
<dbReference type="SUPFAM" id="SSF52540">
    <property type="entry name" value="P-loop containing nucleoside triphosphate hydrolases"/>
    <property type="match status" value="1"/>
</dbReference>
<dbReference type="PANTHER" id="PTHR14647">
    <property type="entry name" value="GALACTOSE-3-O-SULFOTRANSFERASE"/>
    <property type="match status" value="1"/>
</dbReference>
<dbReference type="InterPro" id="IPR027417">
    <property type="entry name" value="P-loop_NTPase"/>
</dbReference>
<accession>A0ABM1DTV0</accession>
<organism evidence="10 11">
    <name type="scientific">Priapulus caudatus</name>
    <name type="common">Priapulid worm</name>
    <dbReference type="NCBI Taxonomy" id="37621"/>
    <lineage>
        <taxon>Eukaryota</taxon>
        <taxon>Metazoa</taxon>
        <taxon>Ecdysozoa</taxon>
        <taxon>Scalidophora</taxon>
        <taxon>Priapulida</taxon>
        <taxon>Priapulimorpha</taxon>
        <taxon>Priapulimorphida</taxon>
        <taxon>Priapulidae</taxon>
        <taxon>Priapulus</taxon>
    </lineage>
</organism>
<dbReference type="RefSeq" id="XP_014663371.1">
    <property type="nucleotide sequence ID" value="XM_014807885.1"/>
</dbReference>
<evidence type="ECO:0000313" key="10">
    <source>
        <dbReference type="Proteomes" id="UP000695022"/>
    </source>
</evidence>
<comment type="subcellular location">
    <subcellularLocation>
        <location evidence="1">Golgi apparatus membrane</location>
        <topology evidence="1">Single-pass type II membrane protein</topology>
    </subcellularLocation>
</comment>
<dbReference type="Pfam" id="PF06990">
    <property type="entry name" value="Gal-3-0_sulfotr"/>
    <property type="match status" value="1"/>
</dbReference>
<dbReference type="InterPro" id="IPR009729">
    <property type="entry name" value="Gal-3-0_sulfotransfrase"/>
</dbReference>
<keyword evidence="6" id="KW-1133">Transmembrane helix</keyword>
<name>A0ABM1DTV0_PRICU</name>
<comment type="similarity">
    <text evidence="2">Belongs to the galactose-3-O-sulfotransferase family.</text>
</comment>
<dbReference type="Gene3D" id="3.40.50.300">
    <property type="entry name" value="P-loop containing nucleotide triphosphate hydrolases"/>
    <property type="match status" value="1"/>
</dbReference>
<evidence type="ECO:0000256" key="9">
    <source>
        <dbReference type="ARBA" id="ARBA00023180"/>
    </source>
</evidence>
<protein>
    <submittedName>
        <fullName evidence="11">Galactosylceramide sulfotransferase-like</fullName>
    </submittedName>
</protein>
<reference evidence="11" key="1">
    <citation type="submission" date="2025-08" db="UniProtKB">
        <authorList>
            <consortium name="RefSeq"/>
        </authorList>
    </citation>
    <scope>IDENTIFICATION</scope>
</reference>
<keyword evidence="9" id="KW-0325">Glycoprotein</keyword>
<keyword evidence="4" id="KW-0812">Transmembrane</keyword>
<dbReference type="GeneID" id="106806042"/>
<evidence type="ECO:0000256" key="1">
    <source>
        <dbReference type="ARBA" id="ARBA00004323"/>
    </source>
</evidence>
<keyword evidence="8" id="KW-0472">Membrane</keyword>
<evidence type="ECO:0000256" key="3">
    <source>
        <dbReference type="ARBA" id="ARBA00022679"/>
    </source>
</evidence>
<evidence type="ECO:0000256" key="7">
    <source>
        <dbReference type="ARBA" id="ARBA00023034"/>
    </source>
</evidence>
<evidence type="ECO:0000313" key="11">
    <source>
        <dbReference type="RefSeq" id="XP_014663371.1"/>
    </source>
</evidence>
<evidence type="ECO:0000256" key="8">
    <source>
        <dbReference type="ARBA" id="ARBA00023136"/>
    </source>
</evidence>
<evidence type="ECO:0000256" key="5">
    <source>
        <dbReference type="ARBA" id="ARBA00022968"/>
    </source>
</evidence>
<keyword evidence="10" id="KW-1185">Reference proteome</keyword>
<evidence type="ECO:0000256" key="4">
    <source>
        <dbReference type="ARBA" id="ARBA00022692"/>
    </source>
</evidence>
<keyword evidence="5" id="KW-0735">Signal-anchor</keyword>
<evidence type="ECO:0000256" key="2">
    <source>
        <dbReference type="ARBA" id="ARBA00008124"/>
    </source>
</evidence>